<dbReference type="Proteomes" id="UP000694391">
    <property type="component" value="Unplaced"/>
</dbReference>
<evidence type="ECO:0000313" key="2">
    <source>
        <dbReference type="Proteomes" id="UP000694391"/>
    </source>
</evidence>
<protein>
    <submittedName>
        <fullName evidence="1">Uncharacterized protein</fullName>
    </submittedName>
</protein>
<organism evidence="1 2">
    <name type="scientific">Canis lupus dingo</name>
    <name type="common">dingo</name>
    <dbReference type="NCBI Taxonomy" id="286419"/>
    <lineage>
        <taxon>Eukaryota</taxon>
        <taxon>Metazoa</taxon>
        <taxon>Chordata</taxon>
        <taxon>Craniata</taxon>
        <taxon>Vertebrata</taxon>
        <taxon>Euteleostomi</taxon>
        <taxon>Mammalia</taxon>
        <taxon>Eutheria</taxon>
        <taxon>Laurasiatheria</taxon>
        <taxon>Carnivora</taxon>
        <taxon>Caniformia</taxon>
        <taxon>Canidae</taxon>
        <taxon>Canis</taxon>
    </lineage>
</organism>
<dbReference type="Ensembl" id="ENSCAFT00020011233.1">
    <property type="protein sequence ID" value="ENSCAFP00020009664.1"/>
    <property type="gene ID" value="ENSCAFG00020007859.1"/>
</dbReference>
<accession>A0A8C0K3U7</accession>
<evidence type="ECO:0000313" key="1">
    <source>
        <dbReference type="Ensembl" id="ENSCAFP00020009664.1"/>
    </source>
</evidence>
<dbReference type="AlphaFoldDB" id="A0A8C0K3U7"/>
<keyword evidence="2" id="KW-1185">Reference proteome</keyword>
<proteinExistence type="predicted"/>
<name>A0A8C0K3U7_CANLU</name>
<sequence length="60" mass="6975">MRNSAYIFDDVKLQRRVPQHFCELCRKSTLRSALGQQGHWHTVTRLWDPCQGRVLLPGAP</sequence>
<reference evidence="1" key="2">
    <citation type="submission" date="2025-09" db="UniProtKB">
        <authorList>
            <consortium name="Ensembl"/>
        </authorList>
    </citation>
    <scope>IDENTIFICATION</scope>
</reference>
<dbReference type="GeneTree" id="ENSGT00950000185078"/>
<reference evidence="1" key="1">
    <citation type="submission" date="2025-08" db="UniProtKB">
        <authorList>
            <consortium name="Ensembl"/>
        </authorList>
    </citation>
    <scope>IDENTIFICATION</scope>
</reference>